<gene>
    <name evidence="2" type="ORF">DERYTH_LOCUS18905</name>
</gene>
<dbReference type="CDD" id="cd12087">
    <property type="entry name" value="TM_EGFR-like"/>
    <property type="match status" value="1"/>
</dbReference>
<proteinExistence type="predicted"/>
<keyword evidence="3" id="KW-1185">Reference proteome</keyword>
<sequence>MALLTIRNNHIFTNKIRLQQTTTLLNSSGGPSNTYLPKPGFTPSQSSSNNTSAIVGGVIGFFIFVSVIAVAGFMLYRRHRAKMFDPLIDINNQTCSDTNHQDYSDMKHQ</sequence>
<feature type="transmembrane region" description="Helical" evidence="1">
    <location>
        <begin position="53"/>
        <end position="76"/>
    </location>
</feature>
<accession>A0A9N9JB79</accession>
<feature type="non-terminal residue" evidence="2">
    <location>
        <position position="109"/>
    </location>
</feature>
<keyword evidence="1" id="KW-1133">Transmembrane helix</keyword>
<dbReference type="OrthoDB" id="2434738at2759"/>
<keyword evidence="1" id="KW-0812">Transmembrane</keyword>
<evidence type="ECO:0000313" key="3">
    <source>
        <dbReference type="Proteomes" id="UP000789405"/>
    </source>
</evidence>
<reference evidence="2" key="1">
    <citation type="submission" date="2021-06" db="EMBL/GenBank/DDBJ databases">
        <authorList>
            <person name="Kallberg Y."/>
            <person name="Tangrot J."/>
            <person name="Rosling A."/>
        </authorList>
    </citation>
    <scope>NUCLEOTIDE SEQUENCE</scope>
    <source>
        <strain evidence="2">MA453B</strain>
    </source>
</reference>
<dbReference type="EMBL" id="CAJVPY010019888">
    <property type="protein sequence ID" value="CAG8773307.1"/>
    <property type="molecule type" value="Genomic_DNA"/>
</dbReference>
<name>A0A9N9JB79_9GLOM</name>
<dbReference type="AlphaFoldDB" id="A0A9N9JB79"/>
<evidence type="ECO:0000256" key="1">
    <source>
        <dbReference type="SAM" id="Phobius"/>
    </source>
</evidence>
<keyword evidence="1" id="KW-0472">Membrane</keyword>
<dbReference type="Gene3D" id="1.20.5.510">
    <property type="entry name" value="Single helix bin"/>
    <property type="match status" value="1"/>
</dbReference>
<evidence type="ECO:0000313" key="2">
    <source>
        <dbReference type="EMBL" id="CAG8773307.1"/>
    </source>
</evidence>
<organism evidence="2 3">
    <name type="scientific">Dentiscutata erythropus</name>
    <dbReference type="NCBI Taxonomy" id="1348616"/>
    <lineage>
        <taxon>Eukaryota</taxon>
        <taxon>Fungi</taxon>
        <taxon>Fungi incertae sedis</taxon>
        <taxon>Mucoromycota</taxon>
        <taxon>Glomeromycotina</taxon>
        <taxon>Glomeromycetes</taxon>
        <taxon>Diversisporales</taxon>
        <taxon>Gigasporaceae</taxon>
        <taxon>Dentiscutata</taxon>
    </lineage>
</organism>
<comment type="caution">
    <text evidence="2">The sequence shown here is derived from an EMBL/GenBank/DDBJ whole genome shotgun (WGS) entry which is preliminary data.</text>
</comment>
<protein>
    <submittedName>
        <fullName evidence="2">23897_t:CDS:1</fullName>
    </submittedName>
</protein>
<dbReference type="Proteomes" id="UP000789405">
    <property type="component" value="Unassembled WGS sequence"/>
</dbReference>